<dbReference type="Gene3D" id="1.10.1520.10">
    <property type="entry name" value="Ribonuclease III domain"/>
    <property type="match status" value="3"/>
</dbReference>
<dbReference type="SMART" id="SM00949">
    <property type="entry name" value="PAZ"/>
    <property type="match status" value="1"/>
</dbReference>
<keyword evidence="7" id="KW-0677">Repeat</keyword>
<dbReference type="FunFam" id="3.30.160.380:FF:000001">
    <property type="entry name" value="Endoribonuclease dicer-like 1"/>
    <property type="match status" value="1"/>
</dbReference>
<evidence type="ECO:0000256" key="16">
    <source>
        <dbReference type="ARBA" id="ARBA00023211"/>
    </source>
</evidence>
<dbReference type="EMBL" id="CM000141">
    <property type="protein sequence ID" value="EEE61317.1"/>
    <property type="molecule type" value="Genomic_DNA"/>
</dbReference>
<keyword evidence="12" id="KW-0067">ATP-binding</keyword>
<dbReference type="SMART" id="SM00358">
    <property type="entry name" value="DSRM"/>
    <property type="match status" value="1"/>
</dbReference>
<evidence type="ECO:0000256" key="12">
    <source>
        <dbReference type="ARBA" id="ARBA00022840"/>
    </source>
</evidence>
<evidence type="ECO:0000256" key="20">
    <source>
        <dbReference type="SAM" id="MobiDB-lite"/>
    </source>
</evidence>
<dbReference type="PROSITE" id="PS50142">
    <property type="entry name" value="RNASE_3_2"/>
    <property type="match status" value="2"/>
</dbReference>
<dbReference type="FunFam" id="3.30.160.20:FF:000063">
    <property type="entry name" value="Dicer-like 103"/>
    <property type="match status" value="1"/>
</dbReference>
<comment type="cofactor">
    <cofactor evidence="1">
        <name>Mn(2+)</name>
        <dbReference type="ChEBI" id="CHEBI:29035"/>
    </cofactor>
</comment>
<name>B9FG33_ORYSJ</name>
<keyword evidence="13" id="KW-0460">Magnesium</keyword>
<comment type="subunit">
    <text evidence="4">May interact with ARGONAUTE1 or PINHEAD through their common PAZ domains.</text>
</comment>
<keyword evidence="11" id="KW-0347">Helicase</keyword>
<keyword evidence="5" id="KW-0540">Nuclease</keyword>
<dbReference type="InterPro" id="IPR014720">
    <property type="entry name" value="dsRBD_dom"/>
</dbReference>
<dbReference type="Proteomes" id="UP000007752">
    <property type="component" value="Chromosome 4"/>
</dbReference>
<evidence type="ECO:0000256" key="14">
    <source>
        <dbReference type="ARBA" id="ARBA00022884"/>
    </source>
</evidence>
<dbReference type="Pfam" id="PF03368">
    <property type="entry name" value="Dicer_dimer"/>
    <property type="match status" value="1"/>
</dbReference>
<dbReference type="PANTHER" id="PTHR14950">
    <property type="entry name" value="DICER-RELATED"/>
    <property type="match status" value="1"/>
</dbReference>
<keyword evidence="10" id="KW-0378">Hydrolase</keyword>
<evidence type="ECO:0000259" key="22">
    <source>
        <dbReference type="PROSITE" id="PS50142"/>
    </source>
</evidence>
<dbReference type="SUPFAM" id="SSF52540">
    <property type="entry name" value="P-loop containing nucleoside triphosphate hydrolases"/>
    <property type="match status" value="1"/>
</dbReference>
<dbReference type="Pfam" id="PF02170">
    <property type="entry name" value="PAZ"/>
    <property type="match status" value="1"/>
</dbReference>
<dbReference type="GO" id="GO:0010267">
    <property type="term" value="P:ta-siRNA processing"/>
    <property type="evidence" value="ECO:0007669"/>
    <property type="project" value="UniProtKB-ARBA"/>
</dbReference>
<evidence type="ECO:0000256" key="8">
    <source>
        <dbReference type="ARBA" id="ARBA00022741"/>
    </source>
</evidence>
<dbReference type="FunFam" id="2.170.260.10:FF:000006">
    <property type="entry name" value="Dicer-like 103"/>
    <property type="match status" value="1"/>
</dbReference>
<dbReference type="PANTHER" id="PTHR14950:SF15">
    <property type="entry name" value="DICER-LIKE PROTEIN 4"/>
    <property type="match status" value="1"/>
</dbReference>
<keyword evidence="16" id="KW-0464">Manganese</keyword>
<dbReference type="PROSITE" id="PS50821">
    <property type="entry name" value="PAZ"/>
    <property type="match status" value="1"/>
</dbReference>
<dbReference type="GO" id="GO:0003723">
    <property type="term" value="F:RNA binding"/>
    <property type="evidence" value="ECO:0007669"/>
    <property type="project" value="UniProtKB-UniRule"/>
</dbReference>
<dbReference type="Pfam" id="PF00271">
    <property type="entry name" value="Helicase_C"/>
    <property type="match status" value="1"/>
</dbReference>
<feature type="region of interest" description="Disordered" evidence="20">
    <location>
        <begin position="1"/>
        <end position="74"/>
    </location>
</feature>
<dbReference type="InterPro" id="IPR001650">
    <property type="entry name" value="Helicase_C-like"/>
</dbReference>
<dbReference type="GO" id="GO:0004386">
    <property type="term" value="F:helicase activity"/>
    <property type="evidence" value="ECO:0007669"/>
    <property type="project" value="UniProtKB-KW"/>
</dbReference>
<feature type="compositionally biased region" description="Low complexity" evidence="20">
    <location>
        <begin position="28"/>
        <end position="46"/>
    </location>
</feature>
<dbReference type="GO" id="GO:0005634">
    <property type="term" value="C:nucleus"/>
    <property type="evidence" value="ECO:0007669"/>
    <property type="project" value="UniProtKB-SubCell"/>
</dbReference>
<evidence type="ECO:0000259" key="25">
    <source>
        <dbReference type="PROSITE" id="PS51327"/>
    </source>
</evidence>
<dbReference type="SMART" id="SM00490">
    <property type="entry name" value="HELICc"/>
    <property type="match status" value="1"/>
</dbReference>
<dbReference type="Gene3D" id="3.30.160.380">
    <property type="entry name" value="Dicer dimerisation domain"/>
    <property type="match status" value="1"/>
</dbReference>
<dbReference type="Gene3D" id="3.40.50.300">
    <property type="entry name" value="P-loop containing nucleotide triphosphate hydrolases"/>
    <property type="match status" value="3"/>
</dbReference>
<evidence type="ECO:0000256" key="1">
    <source>
        <dbReference type="ARBA" id="ARBA00001936"/>
    </source>
</evidence>
<dbReference type="InterPro" id="IPR038248">
    <property type="entry name" value="Dicer_dimer_sf"/>
</dbReference>
<evidence type="ECO:0000256" key="11">
    <source>
        <dbReference type="ARBA" id="ARBA00022806"/>
    </source>
</evidence>
<reference evidence="26" key="2">
    <citation type="submission" date="2008-12" db="EMBL/GenBank/DDBJ databases">
        <title>Improved gene annotation of the rice (Oryza sativa) genomes.</title>
        <authorList>
            <person name="Wang J."/>
            <person name="Li R."/>
            <person name="Fan W."/>
            <person name="Huang Q."/>
            <person name="Zhang J."/>
            <person name="Zhou Y."/>
            <person name="Hu Y."/>
            <person name="Zi S."/>
            <person name="Li J."/>
            <person name="Ni P."/>
            <person name="Zheng H."/>
            <person name="Zhang Y."/>
            <person name="Zhao M."/>
            <person name="Hao Q."/>
            <person name="McDermott J."/>
            <person name="Samudrala R."/>
            <person name="Kristiansen K."/>
            <person name="Wong G.K.-S."/>
        </authorList>
    </citation>
    <scope>NUCLEOTIDE SEQUENCE</scope>
</reference>
<dbReference type="Gene3D" id="3.30.160.20">
    <property type="match status" value="1"/>
</dbReference>
<dbReference type="InterPro" id="IPR027417">
    <property type="entry name" value="P-loop_NTPase"/>
</dbReference>
<evidence type="ECO:0000259" key="23">
    <source>
        <dbReference type="PROSITE" id="PS50821"/>
    </source>
</evidence>
<accession>B9FG33</accession>
<feature type="region of interest" description="Disordered" evidence="20">
    <location>
        <begin position="1500"/>
        <end position="1531"/>
    </location>
</feature>
<keyword evidence="8" id="KW-0547">Nucleotide-binding</keyword>
<evidence type="ECO:0000259" key="24">
    <source>
        <dbReference type="PROSITE" id="PS51194"/>
    </source>
</evidence>
<dbReference type="PROSITE" id="PS51194">
    <property type="entry name" value="HELICASE_CTER"/>
    <property type="match status" value="1"/>
</dbReference>
<reference evidence="26" key="1">
    <citation type="journal article" date="2005" name="PLoS Biol.">
        <title>The genomes of Oryza sativa: a history of duplications.</title>
        <authorList>
            <person name="Yu J."/>
            <person name="Wang J."/>
            <person name="Lin W."/>
            <person name="Li S."/>
            <person name="Li H."/>
            <person name="Zhou J."/>
            <person name="Ni P."/>
            <person name="Dong W."/>
            <person name="Hu S."/>
            <person name="Zeng C."/>
            <person name="Zhang J."/>
            <person name="Zhang Y."/>
            <person name="Li R."/>
            <person name="Xu Z."/>
            <person name="Li S."/>
            <person name="Li X."/>
            <person name="Zheng H."/>
            <person name="Cong L."/>
            <person name="Lin L."/>
            <person name="Yin J."/>
            <person name="Geng J."/>
            <person name="Li G."/>
            <person name="Shi J."/>
            <person name="Liu J."/>
            <person name="Lv H."/>
            <person name="Li J."/>
            <person name="Wang J."/>
            <person name="Deng Y."/>
            <person name="Ran L."/>
            <person name="Shi X."/>
            <person name="Wang X."/>
            <person name="Wu Q."/>
            <person name="Li C."/>
            <person name="Ren X."/>
            <person name="Wang J."/>
            <person name="Wang X."/>
            <person name="Li D."/>
            <person name="Liu D."/>
            <person name="Zhang X."/>
            <person name="Ji Z."/>
            <person name="Zhao W."/>
            <person name="Sun Y."/>
            <person name="Zhang Z."/>
            <person name="Bao J."/>
            <person name="Han Y."/>
            <person name="Dong L."/>
            <person name="Ji J."/>
            <person name="Chen P."/>
            <person name="Wu S."/>
            <person name="Liu J."/>
            <person name="Xiao Y."/>
            <person name="Bu D."/>
            <person name="Tan J."/>
            <person name="Yang L."/>
            <person name="Ye C."/>
            <person name="Zhang J."/>
            <person name="Xu J."/>
            <person name="Zhou Y."/>
            <person name="Yu Y."/>
            <person name="Zhang B."/>
            <person name="Zhuang S."/>
            <person name="Wei H."/>
            <person name="Liu B."/>
            <person name="Lei M."/>
            <person name="Yu H."/>
            <person name="Li Y."/>
            <person name="Xu H."/>
            <person name="Wei S."/>
            <person name="He X."/>
            <person name="Fang L."/>
            <person name="Zhang Z."/>
            <person name="Zhang Y."/>
            <person name="Huang X."/>
            <person name="Su Z."/>
            <person name="Tong W."/>
            <person name="Li J."/>
            <person name="Tong Z."/>
            <person name="Li S."/>
            <person name="Ye J."/>
            <person name="Wang L."/>
            <person name="Fang L."/>
            <person name="Lei T."/>
            <person name="Chen C."/>
            <person name="Chen H."/>
            <person name="Xu Z."/>
            <person name="Li H."/>
            <person name="Huang H."/>
            <person name="Zhang F."/>
            <person name="Xu H."/>
            <person name="Li N."/>
            <person name="Zhao C."/>
            <person name="Li S."/>
            <person name="Dong L."/>
            <person name="Huang Y."/>
            <person name="Li L."/>
            <person name="Xi Y."/>
            <person name="Qi Q."/>
            <person name="Li W."/>
            <person name="Zhang B."/>
            <person name="Hu W."/>
            <person name="Zhang Y."/>
            <person name="Tian X."/>
            <person name="Jiao Y."/>
            <person name="Liang X."/>
            <person name="Jin J."/>
            <person name="Gao L."/>
            <person name="Zheng W."/>
            <person name="Hao B."/>
            <person name="Liu S."/>
            <person name="Wang W."/>
            <person name="Yuan L."/>
            <person name="Cao M."/>
            <person name="McDermott J."/>
            <person name="Samudrala R."/>
            <person name="Wang J."/>
            <person name="Wong G.K."/>
            <person name="Yang H."/>
        </authorList>
    </citation>
    <scope>NUCLEOTIDE SEQUENCE [LARGE SCALE GENOMIC DNA]</scope>
</reference>
<dbReference type="FunFam" id="3.40.50.300:FF:000420">
    <property type="entry name" value="Endoribonuclease dicer-like 1"/>
    <property type="match status" value="1"/>
</dbReference>
<dbReference type="Gene3D" id="2.170.260.10">
    <property type="entry name" value="paz domain"/>
    <property type="match status" value="1"/>
</dbReference>
<evidence type="ECO:0000256" key="6">
    <source>
        <dbReference type="ARBA" id="ARBA00022723"/>
    </source>
</evidence>
<dbReference type="GO" id="GO:0005524">
    <property type="term" value="F:ATP binding"/>
    <property type="evidence" value="ECO:0007669"/>
    <property type="project" value="UniProtKB-KW"/>
</dbReference>
<comment type="similarity">
    <text evidence="18">Belongs to the helicase family. Dicer subfamily.</text>
</comment>
<sequence>MTPTRAQIPRRHTRHTPAVLHRLESSLNTSSPRRTPSPNPNRTTRSARAQYRRKRPDQKPGGEDSPSPYRTSGPHLCSDARYQLDLCKRAVEENIIVYLGTGCGKTHIAVLLIYELGHLIRKPSREQAVVIASSTDFKVQCYYGNGKNSRDHQEWENDMREFEEFYNSNSVEKFPRVFGMTASPIIGKGGSNKLNYTKCINSLEELLHAKVCSVDNEELESVVASPDMEVYFYGPVNHSNLTTICIKELDSLKLQSERMLRASLCDFKDSQKKLKSLWRLHENIIFCLQELGSFGALQAARTFLSFDGDKLDRREVDLNGSTSSFAHHYLNGATSILSRNKTDGSHAGSFDLEKLEEPFFSNKFSVLINVLSRYGLQENMKCIVFVKRITVARAISNILQNLKCLEFWKCEFLVGCHSGSKNMSRNKMDAIVQRFSSGEVNLLVATSVGEEGLDIQTCCLVVRFDLPETVASFIQSRGRARMTKSKYVVLLERENQSHEKLLNGYIAGESIMNEEIDSRTSNDMFDCLEENIYQVDNTGASISTACSVSLLHCYCDNLPRDMFFTPSPVFFYIDGIEGIICRLILPPNAAFRQADGQPCLSKDEAKRDACLKACVKLHKLGALTDFLLPGPGSRKNKVSVTNNSSNNKVEDDSLREELHEMLIPAVLKPSGLKLDSLSNLHFYYVKFIPIPEDRRYQMFGLFVINPLPVEAETLQVDLHLARGRIVKAGIKHLGKIAFEKEKASSCSSMMLAHKFQEMCLKILLDRSEFTSPHVKLGNDVTLEINSTFYLLLPIKQKCYGDRFMIDWPAVERCLSSPIFKDPIDVSVHASYSSNESLRLLDGIFSKTDVVGSVVFSPHNNIFFFVDGILDEINAWSEHSGATYAEHFKERFRIELSHPEQPLLKAKQIFNLRNLLHNRLPETTESEGRELLEHFVELPPELCSLKVIGFSKDMGSSLSLLPSLMYRLENLLVAIELKDVMLSSFPEASQISASGILEALTTEKCLERISLERFEVLGDAFLKYVVGRHKFITYEGLDEGQLTRRRSDVVNNSHLYELSIRKKLQVYIRDQQFEPTQFFAPGRPCKVVCNTDVEVRLHQMDIHPDNRENCNLRCTRSHHWLHRKVIADVVESLIGAFLVEGGFKAAFAFLHWIGIDVDFNNPALYRVLDSSSINLSLMDYTDIAGLEELIGYKFKHKGLLLQAFVHPSFSQHSGGCYQKTEFLGDAVLEYVITSYLYSTYPDIKPGQITDLRSLAVGNDSLAYAAVEKSIHKHLIKDSNHLTSAISKFEMYVKLSNSEKDLLEEPACPKRLEFLGDAVLEYVITSYLYSTYPDIKPGQITDLRSLAVGNDSLAYAAVEKSIHKHLIKDSNHLTSAISKFEMYVKLSNSEKDLLEEPACPKALGDIVESCIGAVLLDSGFNLNYVWKNYGYKHRNKSLEEILIVARKRESELIGYNEDPIDVEADISVKMKSPHIHEENIPFQNTETSFTRSSKFHNQIIAGSGKHDVNNGRNNQPKLATQSGRLPSEATEKSNKKVYHGDMVHKTARSFLFELCAANYWKPPEFKLCKEEGPSHLRKFTYKVVVEIKGASATLLECHSDGKLQKKAAQEHAAQGALWCLKQLGHLPKEEDVRV</sequence>
<evidence type="ECO:0008006" key="27">
    <source>
        <dbReference type="Google" id="ProtNLM"/>
    </source>
</evidence>
<dbReference type="InterPro" id="IPR003100">
    <property type="entry name" value="PAZ_dom"/>
</dbReference>
<dbReference type="Pfam" id="PF00636">
    <property type="entry name" value="Ribonuclease_3"/>
    <property type="match status" value="3"/>
</dbReference>
<dbReference type="GO" id="GO:0046872">
    <property type="term" value="F:metal ion binding"/>
    <property type="evidence" value="ECO:0007669"/>
    <property type="project" value="UniProtKB-KW"/>
</dbReference>
<feature type="domain" description="Dicer dsRNA-binding fold" evidence="25">
    <location>
        <begin position="547"/>
        <end position="637"/>
    </location>
</feature>
<evidence type="ECO:0000256" key="15">
    <source>
        <dbReference type="ARBA" id="ARBA00023158"/>
    </source>
</evidence>
<evidence type="ECO:0000256" key="17">
    <source>
        <dbReference type="ARBA" id="ARBA00023242"/>
    </source>
</evidence>
<dbReference type="SUPFAM" id="SSF101690">
    <property type="entry name" value="PAZ domain"/>
    <property type="match status" value="1"/>
</dbReference>
<evidence type="ECO:0000256" key="13">
    <source>
        <dbReference type="ARBA" id="ARBA00022842"/>
    </source>
</evidence>
<evidence type="ECO:0000256" key="10">
    <source>
        <dbReference type="ARBA" id="ARBA00022801"/>
    </source>
</evidence>
<evidence type="ECO:0000256" key="19">
    <source>
        <dbReference type="PROSITE-ProRule" id="PRU00657"/>
    </source>
</evidence>
<dbReference type="InterPro" id="IPR036085">
    <property type="entry name" value="PAZ_dom_sf"/>
</dbReference>
<feature type="domain" description="Helicase C-terminal" evidence="24">
    <location>
        <begin position="362"/>
        <end position="529"/>
    </location>
</feature>
<keyword evidence="9" id="KW-0255">Endonuclease</keyword>
<comment type="subcellular location">
    <subcellularLocation>
        <location evidence="3">Nucleus</location>
    </subcellularLocation>
</comment>
<evidence type="ECO:0000256" key="3">
    <source>
        <dbReference type="ARBA" id="ARBA00004123"/>
    </source>
</evidence>
<protein>
    <recommendedName>
        <fullName evidence="27">Dicer-like protein 4</fullName>
    </recommendedName>
</protein>
<dbReference type="PROSITE" id="PS51327">
    <property type="entry name" value="DICER_DSRBF"/>
    <property type="match status" value="1"/>
</dbReference>
<keyword evidence="14 19" id="KW-0694">RNA-binding</keyword>
<comment type="cofactor">
    <cofactor evidence="2">
        <name>Mg(2+)</name>
        <dbReference type="ChEBI" id="CHEBI:18420"/>
    </cofactor>
</comment>
<dbReference type="InterPro" id="IPR000999">
    <property type="entry name" value="RNase_III_dom"/>
</dbReference>
<dbReference type="PROSITE" id="PS50137">
    <property type="entry name" value="DS_RBD"/>
    <property type="match status" value="1"/>
</dbReference>
<feature type="compositionally biased region" description="Polar residues" evidence="20">
    <location>
        <begin position="1508"/>
        <end position="1522"/>
    </location>
</feature>
<feature type="domain" description="PAZ" evidence="23">
    <location>
        <begin position="824"/>
        <end position="946"/>
    </location>
</feature>
<gene>
    <name evidence="26" type="ORF">OsJ_15421</name>
</gene>
<dbReference type="CDD" id="cd00593">
    <property type="entry name" value="RIBOc"/>
    <property type="match status" value="3"/>
</dbReference>
<evidence type="ECO:0000259" key="21">
    <source>
        <dbReference type="PROSITE" id="PS50137"/>
    </source>
</evidence>
<feature type="domain" description="RNase III" evidence="22">
    <location>
        <begin position="997"/>
        <end position="1141"/>
    </location>
</feature>
<feature type="domain" description="RNase III" evidence="22">
    <location>
        <begin position="1182"/>
        <end position="1417"/>
    </location>
</feature>
<evidence type="ECO:0000256" key="9">
    <source>
        <dbReference type="ARBA" id="ARBA00022759"/>
    </source>
</evidence>
<dbReference type="SUPFAM" id="SSF54768">
    <property type="entry name" value="dsRNA-binding domain-like"/>
    <property type="match status" value="1"/>
</dbReference>
<dbReference type="SUPFAM" id="SSF69065">
    <property type="entry name" value="RNase III domain-like"/>
    <property type="match status" value="3"/>
</dbReference>
<evidence type="ECO:0000313" key="26">
    <source>
        <dbReference type="EMBL" id="EEE61317.1"/>
    </source>
</evidence>
<evidence type="ECO:0000256" key="18">
    <source>
        <dbReference type="ARBA" id="ARBA00035116"/>
    </source>
</evidence>
<dbReference type="InterPro" id="IPR005034">
    <property type="entry name" value="Dicer_dimerisation"/>
</dbReference>
<dbReference type="GO" id="GO:0004525">
    <property type="term" value="F:ribonuclease III activity"/>
    <property type="evidence" value="ECO:0007669"/>
    <property type="project" value="InterPro"/>
</dbReference>
<evidence type="ECO:0000256" key="5">
    <source>
        <dbReference type="ARBA" id="ARBA00022722"/>
    </source>
</evidence>
<keyword evidence="15" id="KW-0943">RNA-mediated gene silencing</keyword>
<evidence type="ECO:0000256" key="2">
    <source>
        <dbReference type="ARBA" id="ARBA00001946"/>
    </source>
</evidence>
<dbReference type="InterPro" id="IPR036389">
    <property type="entry name" value="RNase_III_sf"/>
</dbReference>
<keyword evidence="17" id="KW-0539">Nucleus</keyword>
<organism evidence="26">
    <name type="scientific">Oryza sativa subsp. japonica</name>
    <name type="common">Rice</name>
    <dbReference type="NCBI Taxonomy" id="39947"/>
    <lineage>
        <taxon>Eukaryota</taxon>
        <taxon>Viridiplantae</taxon>
        <taxon>Streptophyta</taxon>
        <taxon>Embryophyta</taxon>
        <taxon>Tracheophyta</taxon>
        <taxon>Spermatophyta</taxon>
        <taxon>Magnoliopsida</taxon>
        <taxon>Liliopsida</taxon>
        <taxon>Poales</taxon>
        <taxon>Poaceae</taxon>
        <taxon>BOP clade</taxon>
        <taxon>Oryzoideae</taxon>
        <taxon>Oryzeae</taxon>
        <taxon>Oryzinae</taxon>
        <taxon>Oryza</taxon>
        <taxon>Oryza sativa</taxon>
    </lineage>
</organism>
<dbReference type="FunFam" id="1.10.1520.10:FF:000008">
    <property type="entry name" value="Dicer-like 104"/>
    <property type="match status" value="1"/>
</dbReference>
<keyword evidence="6" id="KW-0479">Metal-binding</keyword>
<evidence type="ECO:0000256" key="7">
    <source>
        <dbReference type="ARBA" id="ARBA00022737"/>
    </source>
</evidence>
<proteinExistence type="inferred from homology"/>
<dbReference type="Pfam" id="PF14709">
    <property type="entry name" value="DND1_DSRM"/>
    <property type="match status" value="1"/>
</dbReference>
<dbReference type="SMART" id="SM00535">
    <property type="entry name" value="RIBOc"/>
    <property type="match status" value="3"/>
</dbReference>
<feature type="domain" description="DRBM" evidence="21">
    <location>
        <begin position="1544"/>
        <end position="1620"/>
    </location>
</feature>
<evidence type="ECO:0000256" key="4">
    <source>
        <dbReference type="ARBA" id="ARBA00011499"/>
    </source>
</evidence>